<comment type="caution">
    <text evidence="1">The sequence shown here is derived from an EMBL/GenBank/DDBJ whole genome shotgun (WGS) entry which is preliminary data.</text>
</comment>
<protein>
    <recommendedName>
        <fullName evidence="3">Helicase XPB/Ssl2 N-terminal domain-containing protein</fullName>
    </recommendedName>
</protein>
<keyword evidence="2" id="KW-1185">Reference proteome</keyword>
<proteinExistence type="predicted"/>
<dbReference type="EMBL" id="JBHHMI010000002">
    <property type="protein sequence ID" value="MFB5265952.1"/>
    <property type="molecule type" value="Genomic_DNA"/>
</dbReference>
<name>A0ABV5AP22_9BACL</name>
<reference evidence="1 2" key="1">
    <citation type="submission" date="2024-09" db="EMBL/GenBank/DDBJ databases">
        <title>Paenibacillus zeirhizospherea sp. nov., isolated from surface of the maize (Zea mays) roots in a horticulture field, Hungary.</title>
        <authorList>
            <person name="Marton D."/>
            <person name="Farkas M."/>
            <person name="Bedics A."/>
            <person name="Toth E."/>
            <person name="Tancsics A."/>
            <person name="Boka K."/>
            <person name="Maroti G."/>
            <person name="Kriszt B."/>
            <person name="Cserhati M."/>
        </authorList>
    </citation>
    <scope>NUCLEOTIDE SEQUENCE [LARGE SCALE GENOMIC DNA]</scope>
    <source>
        <strain evidence="1 2">KCTC 33519</strain>
    </source>
</reference>
<organism evidence="1 2">
    <name type="scientific">Paenibacillus enshidis</name>
    <dbReference type="NCBI Taxonomy" id="1458439"/>
    <lineage>
        <taxon>Bacteria</taxon>
        <taxon>Bacillati</taxon>
        <taxon>Bacillota</taxon>
        <taxon>Bacilli</taxon>
        <taxon>Bacillales</taxon>
        <taxon>Paenibacillaceae</taxon>
        <taxon>Paenibacillus</taxon>
    </lineage>
</organism>
<evidence type="ECO:0000313" key="2">
    <source>
        <dbReference type="Proteomes" id="UP001580346"/>
    </source>
</evidence>
<evidence type="ECO:0008006" key="3">
    <source>
        <dbReference type="Google" id="ProtNLM"/>
    </source>
</evidence>
<sequence length="368" mass="42465">MNLAEMLTYADIGQLNRIASHYECECKPNSKHELIQGILTKLGRRDFFEQQVRNLPLPYRRFLNTLLFDERPYFGMEELIAAARQALDDEAEITPREMVTCLRSAGWLFNGSTNHTRYLFQVPADLKQRLSEVTRQHMRELIESTDEPAVYRDEGHLLGEDLKLMLRFIGSHEIVLNPEGVMYRRTQQQMMEHLHVAEPLLGKGGWRFGYGRFFKHYPDRLALLYDYAFYRKWIAEAGGLLVLTAKGEEALDIPTEEELIQLFRFWLRLYKGAVPNISSLIYWTSICAKSWVPQASLFEQIGPFIKPFYYDSPEAVFDKRIIRMLMHFGLLRVGEHQAAGTVVQMTAWGMRTAGCCSPPGTGAGKKKV</sequence>
<gene>
    <name evidence="1" type="ORF">ACE41H_04010</name>
</gene>
<accession>A0ABV5AP22</accession>
<dbReference type="RefSeq" id="WP_375353503.1">
    <property type="nucleotide sequence ID" value="NZ_JBHHMI010000002.1"/>
</dbReference>
<evidence type="ECO:0000313" key="1">
    <source>
        <dbReference type="EMBL" id="MFB5265952.1"/>
    </source>
</evidence>
<dbReference type="Proteomes" id="UP001580346">
    <property type="component" value="Unassembled WGS sequence"/>
</dbReference>